<protein>
    <submittedName>
        <fullName evidence="1">Uncharacterized protein</fullName>
    </submittedName>
</protein>
<evidence type="ECO:0000313" key="1">
    <source>
        <dbReference type="EMBL" id="JAE25327.1"/>
    </source>
</evidence>
<accession>A0A0A9GLG0</accession>
<dbReference type="EMBL" id="GBRH01172569">
    <property type="protein sequence ID" value="JAE25327.1"/>
    <property type="molecule type" value="Transcribed_RNA"/>
</dbReference>
<reference evidence="1" key="1">
    <citation type="submission" date="2014-09" db="EMBL/GenBank/DDBJ databases">
        <authorList>
            <person name="Magalhaes I.L.F."/>
            <person name="Oliveira U."/>
            <person name="Santos F.R."/>
            <person name="Vidigal T.H.D.A."/>
            <person name="Brescovit A.D."/>
            <person name="Santos A.J."/>
        </authorList>
    </citation>
    <scope>NUCLEOTIDE SEQUENCE</scope>
    <source>
        <tissue evidence="1">Shoot tissue taken approximately 20 cm above the soil surface</tissue>
    </source>
</reference>
<dbReference type="AlphaFoldDB" id="A0A0A9GLG0"/>
<name>A0A0A9GLG0_ARUDO</name>
<sequence>MVCSSAMLFFSHEFAWSFCTSLELERFTSIAFIQNFRLQIMRRAYITTETGMQFYCILYLKLMEFFHPFEACGLKFLFLCC</sequence>
<reference evidence="1" key="2">
    <citation type="journal article" date="2015" name="Data Brief">
        <title>Shoot transcriptome of the giant reed, Arundo donax.</title>
        <authorList>
            <person name="Barrero R.A."/>
            <person name="Guerrero F.D."/>
            <person name="Moolhuijzen P."/>
            <person name="Goolsby J.A."/>
            <person name="Tidwell J."/>
            <person name="Bellgard S.E."/>
            <person name="Bellgard M.I."/>
        </authorList>
    </citation>
    <scope>NUCLEOTIDE SEQUENCE</scope>
    <source>
        <tissue evidence="1">Shoot tissue taken approximately 20 cm above the soil surface</tissue>
    </source>
</reference>
<proteinExistence type="predicted"/>
<organism evidence="1">
    <name type="scientific">Arundo donax</name>
    <name type="common">Giant reed</name>
    <name type="synonym">Donax arundinaceus</name>
    <dbReference type="NCBI Taxonomy" id="35708"/>
    <lineage>
        <taxon>Eukaryota</taxon>
        <taxon>Viridiplantae</taxon>
        <taxon>Streptophyta</taxon>
        <taxon>Embryophyta</taxon>
        <taxon>Tracheophyta</taxon>
        <taxon>Spermatophyta</taxon>
        <taxon>Magnoliopsida</taxon>
        <taxon>Liliopsida</taxon>
        <taxon>Poales</taxon>
        <taxon>Poaceae</taxon>
        <taxon>PACMAD clade</taxon>
        <taxon>Arundinoideae</taxon>
        <taxon>Arundineae</taxon>
        <taxon>Arundo</taxon>
    </lineage>
</organism>